<name>A0AA38L1M7_9AGAR</name>
<keyword evidence="4 6" id="KW-0378">Hydrolase</keyword>
<dbReference type="GO" id="GO:0008810">
    <property type="term" value="F:cellulase activity"/>
    <property type="evidence" value="ECO:0007669"/>
    <property type="project" value="UniProtKB-EC"/>
</dbReference>
<evidence type="ECO:0000256" key="4">
    <source>
        <dbReference type="ARBA" id="ARBA00022801"/>
    </source>
</evidence>
<dbReference type="Proteomes" id="UP001163798">
    <property type="component" value="Unassembled WGS sequence"/>
</dbReference>
<dbReference type="PANTHER" id="PTHR34142:SF1">
    <property type="entry name" value="GLYCOSIDE HYDROLASE FAMILY 5 DOMAIN-CONTAINING PROTEIN"/>
    <property type="match status" value="1"/>
</dbReference>
<evidence type="ECO:0000313" key="9">
    <source>
        <dbReference type="Proteomes" id="UP001163798"/>
    </source>
</evidence>
<reference evidence="8" key="1">
    <citation type="submission" date="2022-08" db="EMBL/GenBank/DDBJ databases">
        <authorList>
            <consortium name="DOE Joint Genome Institute"/>
            <person name="Min B."/>
            <person name="Riley R."/>
            <person name="Sierra-Patev S."/>
            <person name="Naranjo-Ortiz M."/>
            <person name="Looney B."/>
            <person name="Konkel Z."/>
            <person name="Slot J.C."/>
            <person name="Sakamoto Y."/>
            <person name="Steenwyk J.L."/>
            <person name="Rokas A."/>
            <person name="Carro J."/>
            <person name="Camarero S."/>
            <person name="Ferreira P."/>
            <person name="Molpeceres G."/>
            <person name="Ruiz-Duenas F.J."/>
            <person name="Serrano A."/>
            <person name="Henrissat B."/>
            <person name="Drula E."/>
            <person name="Hughes K.W."/>
            <person name="Mata J.L."/>
            <person name="Ishikawa N.K."/>
            <person name="Vargas-Isla R."/>
            <person name="Ushijima S."/>
            <person name="Smith C.A."/>
            <person name="Ahrendt S."/>
            <person name="Andreopoulos W."/>
            <person name="He G."/>
            <person name="Labutti K."/>
            <person name="Lipzen A."/>
            <person name="Ng V."/>
            <person name="Sandor L."/>
            <person name="Barry K."/>
            <person name="Martinez A.T."/>
            <person name="Xiao Y."/>
            <person name="Gibbons J.G."/>
            <person name="Terashima K."/>
            <person name="Hibbett D.S."/>
            <person name="Grigoriev I.V."/>
        </authorList>
    </citation>
    <scope>NUCLEOTIDE SEQUENCE</scope>
    <source>
        <strain evidence="8">TFB10291</strain>
    </source>
</reference>
<organism evidence="8 9">
    <name type="scientific">Lentinula aff. detonsa</name>
    <dbReference type="NCBI Taxonomy" id="2804958"/>
    <lineage>
        <taxon>Eukaryota</taxon>
        <taxon>Fungi</taxon>
        <taxon>Dikarya</taxon>
        <taxon>Basidiomycota</taxon>
        <taxon>Agaricomycotina</taxon>
        <taxon>Agaricomycetes</taxon>
        <taxon>Agaricomycetidae</taxon>
        <taxon>Agaricales</taxon>
        <taxon>Marasmiineae</taxon>
        <taxon>Omphalotaceae</taxon>
        <taxon>Lentinula</taxon>
    </lineage>
</organism>
<dbReference type="AlphaFoldDB" id="A0AA38L1M7"/>
<evidence type="ECO:0000256" key="2">
    <source>
        <dbReference type="ARBA" id="ARBA00005641"/>
    </source>
</evidence>
<comment type="caution">
    <text evidence="8">The sequence shown here is derived from an EMBL/GenBank/DDBJ whole genome shotgun (WGS) entry which is preliminary data.</text>
</comment>
<keyword evidence="9" id="KW-1185">Reference proteome</keyword>
<dbReference type="SUPFAM" id="SSF51445">
    <property type="entry name" value="(Trans)glycosidases"/>
    <property type="match status" value="1"/>
</dbReference>
<dbReference type="EC" id="3.2.1.4" evidence="3"/>
<evidence type="ECO:0000256" key="5">
    <source>
        <dbReference type="ARBA" id="ARBA00023295"/>
    </source>
</evidence>
<evidence type="ECO:0000256" key="1">
    <source>
        <dbReference type="ARBA" id="ARBA00000966"/>
    </source>
</evidence>
<gene>
    <name evidence="8" type="ORF">GGU10DRAFT_419648</name>
</gene>
<protein>
    <recommendedName>
        <fullName evidence="3">cellulase</fullName>
        <ecNumber evidence="3">3.2.1.4</ecNumber>
    </recommendedName>
</protein>
<accession>A0AA38L1M7</accession>
<feature type="domain" description="Glycoside hydrolase family 5" evidence="7">
    <location>
        <begin position="49"/>
        <end position="364"/>
    </location>
</feature>
<keyword evidence="5 6" id="KW-0326">Glycosidase</keyword>
<dbReference type="Gene3D" id="3.20.20.80">
    <property type="entry name" value="Glycosidases"/>
    <property type="match status" value="1"/>
</dbReference>
<dbReference type="PROSITE" id="PS51257">
    <property type="entry name" value="PROKAR_LIPOPROTEIN"/>
    <property type="match status" value="1"/>
</dbReference>
<dbReference type="PANTHER" id="PTHR34142">
    <property type="entry name" value="ENDO-BETA-1,4-GLUCANASE A"/>
    <property type="match status" value="1"/>
</dbReference>
<dbReference type="GO" id="GO:0009251">
    <property type="term" value="P:glucan catabolic process"/>
    <property type="evidence" value="ECO:0007669"/>
    <property type="project" value="TreeGrafter"/>
</dbReference>
<dbReference type="Pfam" id="PF00150">
    <property type="entry name" value="Cellulase"/>
    <property type="match status" value="1"/>
</dbReference>
<dbReference type="InterPro" id="IPR001547">
    <property type="entry name" value="Glyco_hydro_5"/>
</dbReference>
<dbReference type="InterPro" id="IPR017853">
    <property type="entry name" value="GH"/>
</dbReference>
<comment type="catalytic activity">
    <reaction evidence="1">
        <text>Endohydrolysis of (1-&gt;4)-beta-D-glucosidic linkages in cellulose, lichenin and cereal beta-D-glucans.</text>
        <dbReference type="EC" id="3.2.1.4"/>
    </reaction>
</comment>
<comment type="similarity">
    <text evidence="2 6">Belongs to the glycosyl hydrolase 5 (cellulase A) family.</text>
</comment>
<evidence type="ECO:0000313" key="8">
    <source>
        <dbReference type="EMBL" id="KAJ3780067.1"/>
    </source>
</evidence>
<sequence length="422" mass="45526">MFLTKPLRLVLQSTTIVAILAACVGATILYAGVNESGGEFGEFGTLGTGLPGEFGVTYDFITESTVDTFVDTNQINFFRVTFLMERMCPLATGLGSTFNETYFSEYEDAINYITVTKGAYALIDPHNYMAGRVSSNSFVVSADSSFNRDTSTIPHIKSYLQLISSRFSDPSSQPNSGSIIGDTTDPNAATTEQFQEFWTELASRFVDNPQVVFGINNEPHDMATSLILQNDQAAINGIRSTGATQLILAPGNGFTGGHSWTQVTGANDDPSSEWLNQIVDPLNNTAIDIHEYLDEDFSGSHDTCTQPGPSNLAALTTWLQENNLKAVVSEFGGSNDPTCLELVPELINYLSENDVYIGWSAWAAGPFWGTNSPCCGPEVGSLEPGQLDEEGGPNGYTTVWQAVIQPNIDLSDLKRSGVSSLS</sequence>
<dbReference type="EMBL" id="MU793946">
    <property type="protein sequence ID" value="KAJ3780067.1"/>
    <property type="molecule type" value="Genomic_DNA"/>
</dbReference>
<evidence type="ECO:0000256" key="6">
    <source>
        <dbReference type="RuleBase" id="RU361153"/>
    </source>
</evidence>
<evidence type="ECO:0000259" key="7">
    <source>
        <dbReference type="Pfam" id="PF00150"/>
    </source>
</evidence>
<evidence type="ECO:0000256" key="3">
    <source>
        <dbReference type="ARBA" id="ARBA00012601"/>
    </source>
</evidence>
<proteinExistence type="inferred from homology"/>